<evidence type="ECO:0000256" key="1">
    <source>
        <dbReference type="SAM" id="SignalP"/>
    </source>
</evidence>
<keyword evidence="1" id="KW-0732">Signal</keyword>
<accession>A0A8J7HRF2</accession>
<protein>
    <submittedName>
        <fullName evidence="2">Uncharacterized protein</fullName>
    </submittedName>
</protein>
<proteinExistence type="predicted"/>
<dbReference type="InterPro" id="IPR016035">
    <property type="entry name" value="Acyl_Trfase/lysoPLipase"/>
</dbReference>
<keyword evidence="3" id="KW-1185">Reference proteome</keyword>
<dbReference type="Proteomes" id="UP000632766">
    <property type="component" value="Unassembled WGS sequence"/>
</dbReference>
<comment type="caution">
    <text evidence="2">The sequence shown here is derived from an EMBL/GenBank/DDBJ whole genome shotgun (WGS) entry which is preliminary data.</text>
</comment>
<name>A0A8J7HRF2_9NOST</name>
<evidence type="ECO:0000313" key="3">
    <source>
        <dbReference type="Proteomes" id="UP000632766"/>
    </source>
</evidence>
<dbReference type="AlphaFoldDB" id="A0A8J7HRF2"/>
<dbReference type="RefSeq" id="WP_198126502.1">
    <property type="nucleotide sequence ID" value="NZ_JAECZC010000049.1"/>
</dbReference>
<gene>
    <name evidence="2" type="ORF">I8748_21220</name>
</gene>
<sequence length="297" mass="31859">MKTTSKSLAIACASGSFKGAFAHGVLSALEAGKIRGDAYAAASSSVIPVAWAAIGKTTDLGVDYWFGGLQLLKQANVGMSQVVLAGINKCSPPKEQLFAPETPPYFIATSAVVSESAANETQSQKARRLGKRLLVAAGKKDRSWVDEHLQPVLFSVSNSRHELRLDAGNFEEVAYASSRMLHAWDIAAWIGGKPFVDASYTCLCPAIEMVEQGYQQVIAIANEPGTLYRDMFQTQAIPESYQGVNIHIIKPDVDPKELGVDFTKATEEGLAAIYQHGQQKGQEFIESGGKVHLLAGG</sequence>
<reference evidence="2 3" key="1">
    <citation type="journal article" date="2021" name="Int. J. Syst. Evol. Microbiol.">
        <title>Amazonocrinis nigriterrae gen. nov., sp. nov., Atlanticothrix silvestris gen. nov., sp. nov. and Dendronalium phyllosphericum gen. nov., sp. nov., nostocacean cyanobacteria from Brazilian environments.</title>
        <authorList>
            <person name="Alvarenga D.O."/>
            <person name="Andreote A.P.D."/>
            <person name="Branco L.H.Z."/>
            <person name="Delbaje E."/>
            <person name="Cruz R.B."/>
            <person name="Varani A.M."/>
            <person name="Fiore M.F."/>
        </authorList>
    </citation>
    <scope>NUCLEOTIDE SEQUENCE [LARGE SCALE GENOMIC DNA]</scope>
    <source>
        <strain evidence="2 3">CENA67</strain>
    </source>
</reference>
<dbReference type="SUPFAM" id="SSF52151">
    <property type="entry name" value="FabD/lysophospholipase-like"/>
    <property type="match status" value="1"/>
</dbReference>
<organism evidence="2 3">
    <name type="scientific">Amazonocrinis nigriterrae CENA67</name>
    <dbReference type="NCBI Taxonomy" id="2794033"/>
    <lineage>
        <taxon>Bacteria</taxon>
        <taxon>Bacillati</taxon>
        <taxon>Cyanobacteriota</taxon>
        <taxon>Cyanophyceae</taxon>
        <taxon>Nostocales</taxon>
        <taxon>Nostocaceae</taxon>
        <taxon>Amazonocrinis</taxon>
        <taxon>Amazonocrinis nigriterrae</taxon>
    </lineage>
</organism>
<evidence type="ECO:0000313" key="2">
    <source>
        <dbReference type="EMBL" id="MBH8564673.1"/>
    </source>
</evidence>
<feature type="chain" id="PRO_5035157246" evidence="1">
    <location>
        <begin position="23"/>
        <end position="297"/>
    </location>
</feature>
<feature type="signal peptide" evidence="1">
    <location>
        <begin position="1"/>
        <end position="22"/>
    </location>
</feature>
<dbReference type="EMBL" id="JAECZC010000049">
    <property type="protein sequence ID" value="MBH8564673.1"/>
    <property type="molecule type" value="Genomic_DNA"/>
</dbReference>